<sequence>MASQQYECGNCALILGDEEQMNEIRDLEQRIDPGGVVPAGECPECGALMYVVESG</sequence>
<reference evidence="1 2" key="1">
    <citation type="submission" date="2023-12" db="EMBL/GenBank/DDBJ databases">
        <title>Description of new species of Mycobacterium terrae complex isolated from sewage at the Sao Paulo Zoological Park Foundation in Brazil.</title>
        <authorList>
            <person name="Romagnoli C.L."/>
            <person name="Conceicao E.C."/>
            <person name="Machado E."/>
            <person name="Barreto L.B.P.F."/>
            <person name="Sharma A."/>
            <person name="Silva N.M."/>
            <person name="Marques L.E."/>
            <person name="Juliana M.A."/>
            <person name="Lourenco M.C.S."/>
            <person name="Digiampietri L.A."/>
            <person name="Suffys P.N."/>
            <person name="Viana-Niero C."/>
        </authorList>
    </citation>
    <scope>NUCLEOTIDE SEQUENCE [LARGE SCALE GENOMIC DNA]</scope>
    <source>
        <strain evidence="1 2">MYC098</strain>
    </source>
</reference>
<gene>
    <name evidence="1" type="ORF">K6T79_18005</name>
</gene>
<evidence type="ECO:0000313" key="1">
    <source>
        <dbReference type="EMBL" id="MEB3022938.1"/>
    </source>
</evidence>
<evidence type="ECO:0008006" key="3">
    <source>
        <dbReference type="Google" id="ProtNLM"/>
    </source>
</evidence>
<protein>
    <recommendedName>
        <fullName evidence="3">Small CPxCG-related zinc finger protein</fullName>
    </recommendedName>
</protein>
<evidence type="ECO:0000313" key="2">
    <source>
        <dbReference type="Proteomes" id="UP001299596"/>
    </source>
</evidence>
<dbReference type="RefSeq" id="WP_329780554.1">
    <property type="nucleotide sequence ID" value="NZ_JAYJJR010000013.1"/>
</dbReference>
<dbReference type="EMBL" id="JAYJJR010000013">
    <property type="protein sequence ID" value="MEB3022938.1"/>
    <property type="molecule type" value="Genomic_DNA"/>
</dbReference>
<comment type="caution">
    <text evidence="1">The sequence shown here is derived from an EMBL/GenBank/DDBJ whole genome shotgun (WGS) entry which is preliminary data.</text>
</comment>
<accession>A0ABU5XLU9</accession>
<name>A0ABU5XLU9_9MYCO</name>
<dbReference type="Proteomes" id="UP001299596">
    <property type="component" value="Unassembled WGS sequence"/>
</dbReference>
<organism evidence="1 2">
    <name type="scientific">[Mycobacterium] crassicus</name>
    <dbReference type="NCBI Taxonomy" id="2872309"/>
    <lineage>
        <taxon>Bacteria</taxon>
        <taxon>Bacillati</taxon>
        <taxon>Actinomycetota</taxon>
        <taxon>Actinomycetes</taxon>
        <taxon>Mycobacteriales</taxon>
        <taxon>Mycobacteriaceae</taxon>
        <taxon>Mycolicibacter</taxon>
    </lineage>
</organism>
<keyword evidence="2" id="KW-1185">Reference proteome</keyword>
<proteinExistence type="predicted"/>